<comment type="caution">
    <text evidence="1">The sequence shown here is derived from an EMBL/GenBank/DDBJ whole genome shotgun (WGS) entry which is preliminary data.</text>
</comment>
<accession>A0A7U7G859</accession>
<keyword evidence="2" id="KW-1185">Reference proteome</keyword>
<dbReference type="OrthoDB" id="9815326at2"/>
<gene>
    <name evidence="1" type="ORF">BN874_1260032</name>
</gene>
<name>A0A7U7G859_9GAMM</name>
<dbReference type="SUPFAM" id="SSF53187">
    <property type="entry name" value="Zn-dependent exopeptidases"/>
    <property type="match status" value="1"/>
</dbReference>
<sequence length="271" mass="29438">MNDSATHSLAATLLGHADPPPFTLFNPNGRTPVVLVCDHASNTIPAQLQQLGLGPVELAQHIAWDIGAAAVARRLAVRLDAPAVLAGYSRLVIDGNRPPGDPTSIAEISDGIVIPGNRDLDDAHADARLNEVFWPYHHAITQTLAHHWRHDQGHAPALIAIHSFTPVMNGFQRPWHLGVLWNRDPRLAAPLLAHLRADLKLCVGDNEPYSGREVGFTMDTHGAAAGLPHVELEIRQDLIADEAGGERWAGVVGDALEAVLRDESLFQMRHY</sequence>
<dbReference type="Proteomes" id="UP000019184">
    <property type="component" value="Unassembled WGS sequence"/>
</dbReference>
<dbReference type="InterPro" id="IPR007709">
    <property type="entry name" value="N-FG_amidohydro"/>
</dbReference>
<reference evidence="1 2" key="1">
    <citation type="journal article" date="2014" name="ISME J.">
        <title>Candidatus Competibacter-lineage genomes retrieved from metagenomes reveal functional metabolic diversity.</title>
        <authorList>
            <person name="McIlroy S.J."/>
            <person name="Albertsen M."/>
            <person name="Andresen E.K."/>
            <person name="Saunders A.M."/>
            <person name="Kristiansen R."/>
            <person name="Stokholm-Bjerregaard M."/>
            <person name="Nielsen K.L."/>
            <person name="Nielsen P.H."/>
        </authorList>
    </citation>
    <scope>NUCLEOTIDE SEQUENCE [LARGE SCALE GENOMIC DNA]</scope>
    <source>
        <strain evidence="1 2">Run_B_J11</strain>
    </source>
</reference>
<protein>
    <submittedName>
        <fullName evidence="1">N-formylglutamate amidohydrolase</fullName>
    </submittedName>
</protein>
<dbReference type="InterPro" id="IPR011227">
    <property type="entry name" value="UCP029730"/>
</dbReference>
<dbReference type="RefSeq" id="WP_034430688.1">
    <property type="nucleotide sequence ID" value="NZ_CBTK010000031.1"/>
</dbReference>
<proteinExistence type="predicted"/>
<dbReference type="AlphaFoldDB" id="A0A7U7G859"/>
<evidence type="ECO:0000313" key="2">
    <source>
        <dbReference type="Proteomes" id="UP000019184"/>
    </source>
</evidence>
<organism evidence="1 2">
    <name type="scientific">Candidatus Contendobacter odensis Run_B_J11</name>
    <dbReference type="NCBI Taxonomy" id="1400861"/>
    <lineage>
        <taxon>Bacteria</taxon>
        <taxon>Pseudomonadati</taxon>
        <taxon>Pseudomonadota</taxon>
        <taxon>Gammaproteobacteria</taxon>
        <taxon>Candidatus Competibacteraceae</taxon>
        <taxon>Candidatus Contendibacter</taxon>
    </lineage>
</organism>
<dbReference type="Gene3D" id="3.40.630.40">
    <property type="entry name" value="Zn-dependent exopeptidases"/>
    <property type="match status" value="1"/>
</dbReference>
<dbReference type="Pfam" id="PF05013">
    <property type="entry name" value="FGase"/>
    <property type="match status" value="1"/>
</dbReference>
<dbReference type="EMBL" id="CBTK010000031">
    <property type="protein sequence ID" value="CDH43624.1"/>
    <property type="molecule type" value="Genomic_DNA"/>
</dbReference>
<dbReference type="PIRSF" id="PIRSF029730">
    <property type="entry name" value="UCP029730"/>
    <property type="match status" value="1"/>
</dbReference>
<evidence type="ECO:0000313" key="1">
    <source>
        <dbReference type="EMBL" id="CDH43624.1"/>
    </source>
</evidence>